<evidence type="ECO:0000313" key="4">
    <source>
        <dbReference type="Proteomes" id="UP000266489"/>
    </source>
</evidence>
<proteinExistence type="predicted"/>
<reference evidence="3 4" key="1">
    <citation type="submission" date="2018-09" db="EMBL/GenBank/DDBJ databases">
        <title>Discovery and Ecogenomic Context for Candidatus Cryosericales, a Global Caldiserica Order Active in Thawing Permafrost.</title>
        <authorList>
            <person name="Martinez M.A."/>
            <person name="Woodcroft B.J."/>
            <person name="Ignacio Espinoza J.C."/>
            <person name="Zayed A."/>
            <person name="Singleton C.M."/>
            <person name="Boyd J."/>
            <person name="Li Y.-F."/>
            <person name="Purvine S."/>
            <person name="Maughan H."/>
            <person name="Hodgkins S.B."/>
            <person name="Anderson D."/>
            <person name="Sederholm M."/>
            <person name="Temperton B."/>
            <person name="Saleska S.R."/>
            <person name="Tyson G.W."/>
            <person name="Rich V.I."/>
        </authorList>
    </citation>
    <scope>NUCLEOTIDE SEQUENCE [LARGE SCALE GENOMIC DNA]</scope>
    <source>
        <strain evidence="2 4">SMC5</strain>
        <strain evidence="1 3">SMC6</strain>
    </source>
</reference>
<evidence type="ECO:0000313" key="2">
    <source>
        <dbReference type="EMBL" id="RIE12539.1"/>
    </source>
</evidence>
<dbReference type="EMBL" id="QXIU01000091">
    <property type="protein sequence ID" value="RIE12539.1"/>
    <property type="molecule type" value="Genomic_DNA"/>
</dbReference>
<dbReference type="AlphaFoldDB" id="A0A398DCN5"/>
<sequence>MTTPDEVQTRGPFIAEYSGVGRFTFADDRLSEDARFWIGQAHNGNIVICYDESMSAYVFANLFSPLRSFSGLTTSGLYLETNDRLYTISQQSLQSDESALRTIVLASEIRLTVTEPPAITGVRYGLTNFLFDGTEACDSEPRDRQRVLRLKLDYLGKPAVGYICKIPSYSSARKTLHAVGGIQVTAELVVDLSLSEITGDDCDRIADVLCRVLSVARGTHIAWIYKVSLDSTGNPVAHVHSNNVTRNYHSLPLLSDNPEDAEPTRVFAETTFPAYLEKSSEYMLDRGSLDTYLEAKLGVLGQEYLEMSALKLTVAMEMLAHAYLRAKRLEGYETIMPPDDFQNCLQDLETVVEGCLTAKNLKPKTARRIAGRVKELNNAPFKDILDQLFKGIDLNVVRSSKNAMGDAELFACCRNSLAHTGQFLSTTRPPGKPCPFAQGSAGNKQAYFFMQSLVDRVFLRLLDYDGPYIDWRNPNDPKRRMHVKE</sequence>
<name>A0A398DCN5_9BACT</name>
<dbReference type="OrthoDB" id="9809583at2"/>
<keyword evidence="3" id="KW-1185">Reference proteome</keyword>
<dbReference type="Proteomes" id="UP000266260">
    <property type="component" value="Unassembled WGS sequence"/>
</dbReference>
<evidence type="ECO:0000313" key="3">
    <source>
        <dbReference type="Proteomes" id="UP000266260"/>
    </source>
</evidence>
<gene>
    <name evidence="2" type="ORF">SMC5_03600</name>
    <name evidence="1" type="ORF">SMC6_03340</name>
</gene>
<accession>A0A398DCN5</accession>
<evidence type="ECO:0008006" key="5">
    <source>
        <dbReference type="Google" id="ProtNLM"/>
    </source>
</evidence>
<accession>A0A398DFV1</accession>
<organism evidence="1 3">
    <name type="scientific">Candidatus Cryosericum odellii</name>
    <dbReference type="NCBI Taxonomy" id="2290917"/>
    <lineage>
        <taxon>Bacteria</taxon>
        <taxon>Pseudomonadati</taxon>
        <taxon>Caldisericota/Cryosericota group</taxon>
        <taxon>Candidatus Cryosericota</taxon>
        <taxon>Candidatus Cryosericia</taxon>
        <taxon>Candidatus Cryosericales</taxon>
        <taxon>Candidatus Cryosericaceae</taxon>
        <taxon>Candidatus Cryosericum</taxon>
    </lineage>
</organism>
<dbReference type="Proteomes" id="UP000266489">
    <property type="component" value="Unassembled WGS sequence"/>
</dbReference>
<dbReference type="EMBL" id="QXIT01000061">
    <property type="protein sequence ID" value="RIE08981.1"/>
    <property type="molecule type" value="Genomic_DNA"/>
</dbReference>
<comment type="caution">
    <text evidence="1">The sequence shown here is derived from an EMBL/GenBank/DDBJ whole genome shotgun (WGS) entry which is preliminary data.</text>
</comment>
<protein>
    <recommendedName>
        <fullName evidence="5">ApeA N-terminal domain-containing protein</fullName>
    </recommendedName>
</protein>
<dbReference type="RefSeq" id="WP_119119628.1">
    <property type="nucleotide sequence ID" value="NZ_QXIU01000091.1"/>
</dbReference>
<evidence type="ECO:0000313" key="1">
    <source>
        <dbReference type="EMBL" id="RIE08981.1"/>
    </source>
</evidence>